<keyword evidence="4" id="KW-1185">Reference proteome</keyword>
<evidence type="ECO:0000313" key="4">
    <source>
        <dbReference type="Proteomes" id="UP000682843"/>
    </source>
</evidence>
<organism evidence="3 4">
    <name type="scientific">Tardiphaga alba</name>
    <dbReference type="NCBI Taxonomy" id="340268"/>
    <lineage>
        <taxon>Bacteria</taxon>
        <taxon>Pseudomonadati</taxon>
        <taxon>Pseudomonadota</taxon>
        <taxon>Alphaproteobacteria</taxon>
        <taxon>Hyphomicrobiales</taxon>
        <taxon>Nitrobacteraceae</taxon>
        <taxon>Tardiphaga</taxon>
    </lineage>
</organism>
<dbReference type="SUPFAM" id="SSF54637">
    <property type="entry name" value="Thioesterase/thiol ester dehydrase-isomerase"/>
    <property type="match status" value="1"/>
</dbReference>
<dbReference type="InterPro" id="IPR050563">
    <property type="entry name" value="4-hydroxybenzoyl-CoA_TE"/>
</dbReference>
<evidence type="ECO:0000313" key="3">
    <source>
        <dbReference type="EMBL" id="QUS40935.1"/>
    </source>
</evidence>
<comment type="similarity">
    <text evidence="1">Belongs to the 4-hydroxybenzoyl-CoA thioesterase family.</text>
</comment>
<dbReference type="PANTHER" id="PTHR31793:SF27">
    <property type="entry name" value="NOVEL THIOESTERASE SUPERFAMILY DOMAIN AND SAPOSIN A-TYPE DOMAIN CONTAINING PROTEIN (0610012H03RIK)"/>
    <property type="match status" value="1"/>
</dbReference>
<name>A0ABX8AF40_9BRAD</name>
<evidence type="ECO:0000256" key="2">
    <source>
        <dbReference type="ARBA" id="ARBA00022801"/>
    </source>
</evidence>
<protein>
    <submittedName>
        <fullName evidence="3">Acyl-CoA thioesterase</fullName>
    </submittedName>
</protein>
<reference evidence="3 4" key="1">
    <citation type="submission" date="2019-02" db="EMBL/GenBank/DDBJ databases">
        <title>Emended description of the genus Rhodopseudomonas and description of Rhodopseudomonas albus sp. nov., a non-phototrophic, heavy-metal-tolerant bacterium isolated from garden soil.</title>
        <authorList>
            <person name="Bao Z."/>
            <person name="Cao W.W."/>
            <person name="Sato Y."/>
            <person name="Nishizawa T."/>
            <person name="Zhao J."/>
            <person name="Guo Y."/>
            <person name="Ohta H."/>
        </authorList>
    </citation>
    <scope>NUCLEOTIDE SEQUENCE [LARGE SCALE GENOMIC DNA]</scope>
    <source>
        <strain evidence="3 4">SK50-23</strain>
    </source>
</reference>
<evidence type="ECO:0000256" key="1">
    <source>
        <dbReference type="ARBA" id="ARBA00005953"/>
    </source>
</evidence>
<sequence length="147" mass="16658">MTRDQFWFFHPFRVRYSEVDAQGVVFNAHYLTYFDTTITEYFRALGYDQFADAKQSGVDFHVVKSVIEYKAPILFDQELDVGARVARIGNSSVVFALGIFVKGSDAVRATGEIVWVNTDQATHRPVPVATAVRDLIASREQHLRQPA</sequence>
<dbReference type="CDD" id="cd00586">
    <property type="entry name" value="4HBT"/>
    <property type="match status" value="1"/>
</dbReference>
<gene>
    <name evidence="3" type="ORF">RPMA_20390</name>
</gene>
<proteinExistence type="inferred from homology"/>
<dbReference type="PIRSF" id="PIRSF003230">
    <property type="entry name" value="YbgC"/>
    <property type="match status" value="1"/>
</dbReference>
<keyword evidence="2" id="KW-0378">Hydrolase</keyword>
<dbReference type="Pfam" id="PF13279">
    <property type="entry name" value="4HBT_2"/>
    <property type="match status" value="1"/>
</dbReference>
<dbReference type="InterPro" id="IPR006684">
    <property type="entry name" value="YbgC/YbaW"/>
</dbReference>
<dbReference type="InterPro" id="IPR029069">
    <property type="entry name" value="HotDog_dom_sf"/>
</dbReference>
<dbReference type="PANTHER" id="PTHR31793">
    <property type="entry name" value="4-HYDROXYBENZOYL-COA THIOESTERASE FAMILY MEMBER"/>
    <property type="match status" value="1"/>
</dbReference>
<accession>A0ABX8AF40</accession>
<dbReference type="Gene3D" id="3.10.129.10">
    <property type="entry name" value="Hotdog Thioesterase"/>
    <property type="match status" value="1"/>
</dbReference>
<dbReference type="NCBIfam" id="TIGR00051">
    <property type="entry name" value="YbgC/FadM family acyl-CoA thioesterase"/>
    <property type="match status" value="1"/>
</dbReference>
<dbReference type="EMBL" id="CP036498">
    <property type="protein sequence ID" value="QUS40935.1"/>
    <property type="molecule type" value="Genomic_DNA"/>
</dbReference>
<dbReference type="RefSeq" id="WP_211909530.1">
    <property type="nucleotide sequence ID" value="NZ_CP036498.1"/>
</dbReference>
<dbReference type="Proteomes" id="UP000682843">
    <property type="component" value="Chromosome"/>
</dbReference>